<dbReference type="Proteomes" id="UP000705867">
    <property type="component" value="Unassembled WGS sequence"/>
</dbReference>
<dbReference type="HAMAP" id="MF_00840">
    <property type="entry name" value="DacZ"/>
    <property type="match status" value="1"/>
</dbReference>
<dbReference type="InterPro" id="IPR036888">
    <property type="entry name" value="DNA_integrity_DisA_N_sf"/>
</dbReference>
<protein>
    <submittedName>
        <fullName evidence="7">Diadenylate cyclase</fullName>
    </submittedName>
</protein>
<dbReference type="GO" id="GO:0106408">
    <property type="term" value="F:diadenylate cyclase activity"/>
    <property type="evidence" value="ECO:0007669"/>
    <property type="project" value="UniProtKB-EC"/>
</dbReference>
<evidence type="ECO:0000256" key="2">
    <source>
        <dbReference type="ARBA" id="ARBA00022679"/>
    </source>
</evidence>
<dbReference type="InterPro" id="IPR050338">
    <property type="entry name" value="DisA"/>
</dbReference>
<sequence length="297" mass="32727">MKDQRTILVANALDLARVTGSHRILLFLNTPHDFRWFLKSRFTRESGIVLVVPAALPLKESDCRIAGVEVIRSWSGNQSRFSRIKYAFLHCVQQKVIRVDSRVVCVLGPWGKSHLDTITVHDLSLSWSEDFPFDPLSLVAHRGFDTIMAVIDIALDIGAMGREGSPVGTAFIIGDTEKVLTLSHQAVFNPFRGYSKKERLITRPEVVESIKELSKLDGAFIISDTGAVEAAGRHLDARSITTGKLKGFGSRHRSAAGITRMTGAIAVVVSESTGRVTVFEKGHIIATLEPVISRRLE</sequence>
<organism evidence="7 8">
    <name type="scientific">Candidatus Nitrobium versatile</name>
    <dbReference type="NCBI Taxonomy" id="2884831"/>
    <lineage>
        <taxon>Bacteria</taxon>
        <taxon>Pseudomonadati</taxon>
        <taxon>Nitrospirota</taxon>
        <taxon>Nitrospiria</taxon>
        <taxon>Nitrospirales</taxon>
        <taxon>Nitrospiraceae</taxon>
        <taxon>Candidatus Nitrobium</taxon>
    </lineage>
</organism>
<reference evidence="7" key="2">
    <citation type="submission" date="2021-08" db="EMBL/GenBank/DDBJ databases">
        <authorList>
            <person name="Dalcin Martins P."/>
        </authorList>
    </citation>
    <scope>NUCLEOTIDE SEQUENCE</scope>
    <source>
        <strain evidence="7">MAG_39</strain>
    </source>
</reference>
<evidence type="ECO:0000256" key="4">
    <source>
        <dbReference type="ARBA" id="ARBA00022741"/>
    </source>
</evidence>
<evidence type="ECO:0000256" key="1">
    <source>
        <dbReference type="ARBA" id="ARBA00000877"/>
    </source>
</evidence>
<reference evidence="7" key="1">
    <citation type="journal article" date="2021" name="bioRxiv">
        <title>Unraveling nitrogen, sulfur and carbon metabolic pathways and microbial community transcriptional responses to substrate deprivation and toxicity stresses in a bioreactor mimicking anoxic brackish coastal sediment conditions.</title>
        <authorList>
            <person name="Martins P.D."/>
            <person name="Echeveste M.J."/>
            <person name="Arshad A."/>
            <person name="Kurth J."/>
            <person name="Ouboter H."/>
            <person name="Jetten M.S.M."/>
            <person name="Welte C.U."/>
        </authorList>
    </citation>
    <scope>NUCLEOTIDE SEQUENCE</scope>
    <source>
        <strain evidence="7">MAG_39</strain>
    </source>
</reference>
<dbReference type="EMBL" id="JAIOIV010000108">
    <property type="protein sequence ID" value="MBZ0157260.1"/>
    <property type="molecule type" value="Genomic_DNA"/>
</dbReference>
<dbReference type="Pfam" id="PF02457">
    <property type="entry name" value="DAC"/>
    <property type="match status" value="1"/>
</dbReference>
<dbReference type="InterPro" id="IPR014499">
    <property type="entry name" value="DAC_DacZ"/>
</dbReference>
<evidence type="ECO:0000256" key="3">
    <source>
        <dbReference type="ARBA" id="ARBA00022695"/>
    </source>
</evidence>
<accession>A0A953M1U4</accession>
<comment type="caution">
    <text evidence="7">The sequence shown here is derived from an EMBL/GenBank/DDBJ whole genome shotgun (WGS) entry which is preliminary data.</text>
</comment>
<name>A0A953M1U4_9BACT</name>
<evidence type="ECO:0000256" key="5">
    <source>
        <dbReference type="ARBA" id="ARBA00022840"/>
    </source>
</evidence>
<keyword evidence="4" id="KW-0547">Nucleotide-binding</keyword>
<dbReference type="GO" id="GO:0005524">
    <property type="term" value="F:ATP binding"/>
    <property type="evidence" value="ECO:0007669"/>
    <property type="project" value="UniProtKB-KW"/>
</dbReference>
<evidence type="ECO:0000259" key="6">
    <source>
        <dbReference type="PROSITE" id="PS51794"/>
    </source>
</evidence>
<gene>
    <name evidence="7" type="ORF">K8I29_13745</name>
</gene>
<evidence type="ECO:0000313" key="8">
    <source>
        <dbReference type="Proteomes" id="UP000705867"/>
    </source>
</evidence>
<dbReference type="InterPro" id="IPR003390">
    <property type="entry name" value="DNA_integrity_scan_DisA_N"/>
</dbReference>
<dbReference type="SUPFAM" id="SSF143597">
    <property type="entry name" value="YojJ-like"/>
    <property type="match status" value="1"/>
</dbReference>
<keyword evidence="3" id="KW-0548">Nucleotidyltransferase</keyword>
<comment type="catalytic activity">
    <reaction evidence="1">
        <text>2 ATP = 3',3'-c-di-AMP + 2 diphosphate</text>
        <dbReference type="Rhea" id="RHEA:35655"/>
        <dbReference type="ChEBI" id="CHEBI:30616"/>
        <dbReference type="ChEBI" id="CHEBI:33019"/>
        <dbReference type="ChEBI" id="CHEBI:71500"/>
        <dbReference type="EC" id="2.7.7.85"/>
    </reaction>
</comment>
<dbReference type="PANTHER" id="PTHR34185">
    <property type="entry name" value="DIADENYLATE CYCLASE"/>
    <property type="match status" value="1"/>
</dbReference>
<keyword evidence="5" id="KW-0067">ATP-binding</keyword>
<dbReference type="PANTHER" id="PTHR34185:SF1">
    <property type="entry name" value="DIADENYLATE CYCLASE"/>
    <property type="match status" value="1"/>
</dbReference>
<feature type="domain" description="DAC" evidence="6">
    <location>
        <begin position="129"/>
        <end position="290"/>
    </location>
</feature>
<dbReference type="AlphaFoldDB" id="A0A953M1U4"/>
<evidence type="ECO:0000313" key="7">
    <source>
        <dbReference type="EMBL" id="MBZ0157260.1"/>
    </source>
</evidence>
<proteinExistence type="inferred from homology"/>
<dbReference type="Gene3D" id="3.40.1700.10">
    <property type="entry name" value="DNA integrity scanning protein, DisA, N-terminal domain"/>
    <property type="match status" value="1"/>
</dbReference>
<dbReference type="GO" id="GO:0004016">
    <property type="term" value="F:adenylate cyclase activity"/>
    <property type="evidence" value="ECO:0007669"/>
    <property type="project" value="TreeGrafter"/>
</dbReference>
<dbReference type="PROSITE" id="PS51794">
    <property type="entry name" value="DAC"/>
    <property type="match status" value="1"/>
</dbReference>
<keyword evidence="2" id="KW-0808">Transferase</keyword>